<gene>
    <name evidence="3" type="ORF">UFOVP1653_3</name>
    <name evidence="2" type="ORF">UFOVP866_3</name>
</gene>
<protein>
    <submittedName>
        <fullName evidence="2">Uncharacterized protein</fullName>
    </submittedName>
</protein>
<reference evidence="2" key="1">
    <citation type="submission" date="2020-04" db="EMBL/GenBank/DDBJ databases">
        <authorList>
            <person name="Chiriac C."/>
            <person name="Salcher M."/>
            <person name="Ghai R."/>
            <person name="Kavagutti S V."/>
        </authorList>
    </citation>
    <scope>NUCLEOTIDE SEQUENCE</scope>
</reference>
<name>A0A6J5P6F8_9CAUD</name>
<keyword evidence="1" id="KW-0812">Transmembrane</keyword>
<evidence type="ECO:0000256" key="1">
    <source>
        <dbReference type="SAM" id="Phobius"/>
    </source>
</evidence>
<organism evidence="2">
    <name type="scientific">uncultured Caudovirales phage</name>
    <dbReference type="NCBI Taxonomy" id="2100421"/>
    <lineage>
        <taxon>Viruses</taxon>
        <taxon>Duplodnaviria</taxon>
        <taxon>Heunggongvirae</taxon>
        <taxon>Uroviricota</taxon>
        <taxon>Caudoviricetes</taxon>
        <taxon>Peduoviridae</taxon>
        <taxon>Maltschvirus</taxon>
        <taxon>Maltschvirus maltsch</taxon>
    </lineage>
</organism>
<accession>A0A6J5P6F8</accession>
<evidence type="ECO:0000313" key="3">
    <source>
        <dbReference type="EMBL" id="CAB4222012.1"/>
    </source>
</evidence>
<keyword evidence="1" id="KW-0472">Membrane</keyword>
<sequence>MAINVPIITTFADKGVNAAQKAFGDLSKSTLIAGAAIGAAVTAVAAFGYSAIQKASDFNEAISKNTVVFGAISKEVENFAQTAGRALGISETAALQAAGTFAIFGKSAGLAGKDLSDFSIELVTLAADLASFSNTKVDDAINALGSALRGEAEPLRKYGVLLNDATLKAAATELGIYSGNKALTAQQKVLAAQKVIFEQTADAQGDFSRTSTGLAAQQKILGATLENIQTNLGQAFLPLFLKAVQFFNNKVTPAFERVAEVIGEKGIVKGMQQAVYELGSFGPKVVAVMKSVAVAALITANAVGYIGQAANMAWQEMKQLFSVKGLVVNLLGPLGQVLGVVDQIRGKSGGGGFKQLFDIEGLKADFDRFSAGIMNMGSASDYSSFAAKQLAENAKSAADAANELSGTATGKGATGAAKKLKEMQTAAQEAAEALAKETAAAVKEARDVLDKDLADALDTAKTNLKDAQTSFDDFAKNTSATMLEAFNFADANAEGISTGKGFISGLQNAADRAVTFTERVKELVKAGLSEDALGMVLAAGQEAGTYIADELINGGVTAILKTNELVKATKNAADMVGAFAAKKWYGAGVSNAEQYLKGVEDAFAVAQERLNQAGSGLSLADIKGISAGFFDQVSNGYTATPYEEFMQNNPFSMGENGNIVYNINVSGVMSNAQTGEEIVNNIRAFNRAAGPANIAVA</sequence>
<keyword evidence="1" id="KW-1133">Transmembrane helix</keyword>
<evidence type="ECO:0000313" key="2">
    <source>
        <dbReference type="EMBL" id="CAB4167093.1"/>
    </source>
</evidence>
<proteinExistence type="predicted"/>
<dbReference type="EMBL" id="LR796799">
    <property type="protein sequence ID" value="CAB4167093.1"/>
    <property type="molecule type" value="Genomic_DNA"/>
</dbReference>
<feature type="transmembrane region" description="Helical" evidence="1">
    <location>
        <begin position="31"/>
        <end position="52"/>
    </location>
</feature>
<dbReference type="EMBL" id="LR797509">
    <property type="protein sequence ID" value="CAB4222012.1"/>
    <property type="molecule type" value="Genomic_DNA"/>
</dbReference>